<dbReference type="InterPro" id="IPR021309">
    <property type="entry name" value="YgaP-like_TM"/>
</dbReference>
<dbReference type="RefSeq" id="WP_133588932.1">
    <property type="nucleotide sequence ID" value="NZ_CP037953.1"/>
</dbReference>
<evidence type="ECO:0000313" key="4">
    <source>
        <dbReference type="Proteomes" id="UP000295375"/>
    </source>
</evidence>
<sequence>MTSWKIVRIVAGMFILLSLALGLPQSPLFHSAYWLLFTTFVGLNLLQSGFTGWCLMETMLRKAGIQSGC</sequence>
<feature type="domain" description="Inner membrane protein YgaP-like transmembrane" evidence="2">
    <location>
        <begin position="5"/>
        <end position="61"/>
    </location>
</feature>
<reference evidence="3 4" key="1">
    <citation type="submission" date="2019-03" db="EMBL/GenBank/DDBJ databases">
        <title>Genomic Encyclopedia of Type Strains, Phase IV (KMG-IV): sequencing the most valuable type-strain genomes for metagenomic binning, comparative biology and taxonomic classification.</title>
        <authorList>
            <person name="Goeker M."/>
        </authorList>
    </citation>
    <scope>NUCLEOTIDE SEQUENCE [LARGE SCALE GENOMIC DNA]</scope>
    <source>
        <strain evidence="3 4">DSM 103792</strain>
    </source>
</reference>
<dbReference type="Proteomes" id="UP000295375">
    <property type="component" value="Unassembled WGS sequence"/>
</dbReference>
<name>A0A4R6UU27_9GAMM</name>
<dbReference type="Gene3D" id="6.10.140.1340">
    <property type="match status" value="1"/>
</dbReference>
<organism evidence="3 4">
    <name type="scientific">Permianibacter aggregans</name>
    <dbReference type="NCBI Taxonomy" id="1510150"/>
    <lineage>
        <taxon>Bacteria</taxon>
        <taxon>Pseudomonadati</taxon>
        <taxon>Pseudomonadota</taxon>
        <taxon>Gammaproteobacteria</taxon>
        <taxon>Pseudomonadales</taxon>
        <taxon>Pseudomonadaceae</taxon>
        <taxon>Permianibacter</taxon>
    </lineage>
</organism>
<evidence type="ECO:0000256" key="1">
    <source>
        <dbReference type="SAM" id="Phobius"/>
    </source>
</evidence>
<dbReference type="EMBL" id="SNYM01000004">
    <property type="protein sequence ID" value="TDQ49389.1"/>
    <property type="molecule type" value="Genomic_DNA"/>
</dbReference>
<keyword evidence="4" id="KW-1185">Reference proteome</keyword>
<protein>
    <submittedName>
        <fullName evidence="3">DUF2892 family protein</fullName>
    </submittedName>
</protein>
<proteinExistence type="predicted"/>
<dbReference type="Pfam" id="PF11127">
    <property type="entry name" value="YgaP-like_TM"/>
    <property type="match status" value="1"/>
</dbReference>
<feature type="transmembrane region" description="Helical" evidence="1">
    <location>
        <begin position="32"/>
        <end position="56"/>
    </location>
</feature>
<evidence type="ECO:0000259" key="2">
    <source>
        <dbReference type="Pfam" id="PF11127"/>
    </source>
</evidence>
<evidence type="ECO:0000313" key="3">
    <source>
        <dbReference type="EMBL" id="TDQ49389.1"/>
    </source>
</evidence>
<keyword evidence="1" id="KW-1133">Transmembrane helix</keyword>
<dbReference type="OrthoDB" id="9799383at2"/>
<keyword evidence="1" id="KW-0472">Membrane</keyword>
<comment type="caution">
    <text evidence="3">The sequence shown here is derived from an EMBL/GenBank/DDBJ whole genome shotgun (WGS) entry which is preliminary data.</text>
</comment>
<gene>
    <name evidence="3" type="ORF">EV696_10493</name>
</gene>
<keyword evidence="1" id="KW-0812">Transmembrane</keyword>
<accession>A0A4R6UU27</accession>
<dbReference type="AlphaFoldDB" id="A0A4R6UU27"/>